<evidence type="ECO:0000256" key="1">
    <source>
        <dbReference type="SAM" id="Phobius"/>
    </source>
</evidence>
<keyword evidence="1" id="KW-0472">Membrane</keyword>
<dbReference type="EMBL" id="JBHSNL010000003">
    <property type="protein sequence ID" value="MFC5545579.1"/>
    <property type="molecule type" value="Genomic_DNA"/>
</dbReference>
<keyword evidence="3" id="KW-1185">Reference proteome</keyword>
<dbReference type="Proteomes" id="UP001596055">
    <property type="component" value="Unassembled WGS sequence"/>
</dbReference>
<comment type="caution">
    <text evidence="2">The sequence shown here is derived from an EMBL/GenBank/DDBJ whole genome shotgun (WGS) entry which is preliminary data.</text>
</comment>
<gene>
    <name evidence="2" type="ORF">ACFPQA_10970</name>
</gene>
<dbReference type="Gene3D" id="3.30.700.10">
    <property type="entry name" value="Glycoprotein, Type 4 Pilin"/>
    <property type="match status" value="1"/>
</dbReference>
<sequence>MMIRDAPCSSGFTLVELVMVLVLIGVISAVGVGLFTSRSAFSPLVATQQLASATLLAQQAALAGNPAGSLTIDQTSDEFRFTVGSGTSISRTFSINRNGTSLNGASLPLTLNFTSLGALASGSDVALTFTGESTFQTCISSLGAVYQGACQ</sequence>
<name>A0ABW0RLD0_9GAMM</name>
<dbReference type="NCBIfam" id="TIGR02532">
    <property type="entry name" value="IV_pilin_GFxxxE"/>
    <property type="match status" value="1"/>
</dbReference>
<dbReference type="RefSeq" id="WP_248160609.1">
    <property type="nucleotide sequence ID" value="NZ_JAKZAJ010000007.1"/>
</dbReference>
<dbReference type="PROSITE" id="PS00409">
    <property type="entry name" value="PROKAR_NTER_METHYL"/>
    <property type="match status" value="1"/>
</dbReference>
<feature type="transmembrane region" description="Helical" evidence="1">
    <location>
        <begin position="12"/>
        <end position="35"/>
    </location>
</feature>
<organism evidence="2 3">
    <name type="scientific">Marinobacter koreensis</name>
    <dbReference type="NCBI Taxonomy" id="335974"/>
    <lineage>
        <taxon>Bacteria</taxon>
        <taxon>Pseudomonadati</taxon>
        <taxon>Pseudomonadota</taxon>
        <taxon>Gammaproteobacteria</taxon>
        <taxon>Pseudomonadales</taxon>
        <taxon>Marinobacteraceae</taxon>
        <taxon>Marinobacter</taxon>
    </lineage>
</organism>
<reference evidence="3" key="1">
    <citation type="journal article" date="2019" name="Int. J. Syst. Evol. Microbiol.">
        <title>The Global Catalogue of Microorganisms (GCM) 10K type strain sequencing project: providing services to taxonomists for standard genome sequencing and annotation.</title>
        <authorList>
            <consortium name="The Broad Institute Genomics Platform"/>
            <consortium name="The Broad Institute Genome Sequencing Center for Infectious Disease"/>
            <person name="Wu L."/>
            <person name="Ma J."/>
        </authorList>
    </citation>
    <scope>NUCLEOTIDE SEQUENCE [LARGE SCALE GENOMIC DNA]</scope>
    <source>
        <strain evidence="3">CGMCC 4.1799</strain>
    </source>
</reference>
<keyword evidence="1" id="KW-1133">Transmembrane helix</keyword>
<evidence type="ECO:0000313" key="2">
    <source>
        <dbReference type="EMBL" id="MFC5545579.1"/>
    </source>
</evidence>
<accession>A0ABW0RLD0</accession>
<dbReference type="SUPFAM" id="SSF54523">
    <property type="entry name" value="Pili subunits"/>
    <property type="match status" value="1"/>
</dbReference>
<proteinExistence type="predicted"/>
<dbReference type="InterPro" id="IPR045584">
    <property type="entry name" value="Pilin-like"/>
</dbReference>
<keyword evidence="1" id="KW-0812">Transmembrane</keyword>
<evidence type="ECO:0000313" key="3">
    <source>
        <dbReference type="Proteomes" id="UP001596055"/>
    </source>
</evidence>
<dbReference type="InterPro" id="IPR012902">
    <property type="entry name" value="N_methyl_site"/>
</dbReference>
<protein>
    <submittedName>
        <fullName evidence="2">Prepilin-type N-terminal cleavage/methylation domain-containing protein</fullName>
    </submittedName>
</protein>
<dbReference type="Pfam" id="PF07963">
    <property type="entry name" value="N_methyl"/>
    <property type="match status" value="1"/>
</dbReference>